<sequence length="139" mass="15758">MMRQRHRTIRLETGARQALELTAEIRDWLDQIEAEEGLLSVFIRHTSASLTIMENADPDVMRDLTDFLARLAPEEADYAHDTEGPDDMPAHLKTALTQTHLSIPVIGGRLGLGTWQGIWLLEHRAMAHQRSVILHFIGE</sequence>
<dbReference type="Proteomes" id="UP000028702">
    <property type="component" value="Unassembled WGS sequence"/>
</dbReference>
<dbReference type="NCBIfam" id="TIGR00149">
    <property type="entry name" value="TIGR00149_YjbQ"/>
    <property type="match status" value="1"/>
</dbReference>
<accession>A0A081BC52</accession>
<gene>
    <name evidence="2" type="ORF">M2A_2119</name>
</gene>
<dbReference type="PANTHER" id="PTHR30615">
    <property type="entry name" value="UNCHARACTERIZED PROTEIN YJBQ-RELATED"/>
    <property type="match status" value="1"/>
</dbReference>
<dbReference type="STRING" id="1333998.M2A_2119"/>
<reference evidence="2 3" key="1">
    <citation type="submission" date="2014-07" db="EMBL/GenBank/DDBJ databases">
        <title>Tepidicaulis marinum gen. nov., sp. nov., a novel marine bacterium denitrifying nitrate to nitrous oxide strictly under microaerobic conditions.</title>
        <authorList>
            <person name="Takeuchi M."/>
            <person name="Yamagishi T."/>
            <person name="Kamagata Y."/>
            <person name="Oshima K."/>
            <person name="Hattori M."/>
            <person name="Katayama T."/>
            <person name="Hanada S."/>
            <person name="Tamaki H."/>
            <person name="Marumo K."/>
            <person name="Maeda H."/>
            <person name="Nedachi M."/>
            <person name="Iwasaki W."/>
            <person name="Suwa Y."/>
            <person name="Sakata S."/>
        </authorList>
    </citation>
    <scope>NUCLEOTIDE SEQUENCE [LARGE SCALE GENOMIC DNA]</scope>
    <source>
        <strain evidence="2 3">MA2</strain>
    </source>
</reference>
<evidence type="ECO:0000256" key="1">
    <source>
        <dbReference type="ARBA" id="ARBA00005534"/>
    </source>
</evidence>
<dbReference type="PANTHER" id="PTHR30615:SF8">
    <property type="entry name" value="UPF0047 PROTEIN C4A8.02C"/>
    <property type="match status" value="1"/>
</dbReference>
<keyword evidence="3" id="KW-1185">Reference proteome</keyword>
<proteinExistence type="inferred from homology"/>
<dbReference type="InterPro" id="IPR001602">
    <property type="entry name" value="UPF0047_YjbQ-like"/>
</dbReference>
<dbReference type="EMBL" id="BBIO01000010">
    <property type="protein sequence ID" value="GAK45620.1"/>
    <property type="molecule type" value="Genomic_DNA"/>
</dbReference>
<dbReference type="eggNOG" id="COG0432">
    <property type="taxonomic scope" value="Bacteria"/>
</dbReference>
<comment type="similarity">
    <text evidence="1">Belongs to the UPF0047 family.</text>
</comment>
<protein>
    <submittedName>
        <fullName evidence="2">Conserved protein</fullName>
    </submittedName>
</protein>
<dbReference type="AlphaFoldDB" id="A0A081BC52"/>
<dbReference type="Pfam" id="PF01894">
    <property type="entry name" value="YjbQ"/>
    <property type="match status" value="1"/>
</dbReference>
<evidence type="ECO:0000313" key="2">
    <source>
        <dbReference type="EMBL" id="GAK45620.1"/>
    </source>
</evidence>
<dbReference type="Gene3D" id="2.60.120.460">
    <property type="entry name" value="YjbQ-like"/>
    <property type="match status" value="1"/>
</dbReference>
<comment type="caution">
    <text evidence="2">The sequence shown here is derived from an EMBL/GenBank/DDBJ whole genome shotgun (WGS) entry which is preliminary data.</text>
</comment>
<organism evidence="2 3">
    <name type="scientific">Tepidicaulis marinus</name>
    <dbReference type="NCBI Taxonomy" id="1333998"/>
    <lineage>
        <taxon>Bacteria</taxon>
        <taxon>Pseudomonadati</taxon>
        <taxon>Pseudomonadota</taxon>
        <taxon>Alphaproteobacteria</taxon>
        <taxon>Hyphomicrobiales</taxon>
        <taxon>Parvibaculaceae</taxon>
        <taxon>Tepidicaulis</taxon>
    </lineage>
</organism>
<dbReference type="SUPFAM" id="SSF111038">
    <property type="entry name" value="YjbQ-like"/>
    <property type="match status" value="1"/>
</dbReference>
<dbReference type="PIRSF" id="PIRSF004681">
    <property type="entry name" value="UCP004681"/>
    <property type="match status" value="1"/>
</dbReference>
<evidence type="ECO:0000313" key="3">
    <source>
        <dbReference type="Proteomes" id="UP000028702"/>
    </source>
</evidence>
<dbReference type="InterPro" id="IPR035917">
    <property type="entry name" value="YjbQ-like_sf"/>
</dbReference>
<name>A0A081BC52_9HYPH</name>